<dbReference type="PANTHER" id="PTHR30349:SF41">
    <property type="entry name" value="INTEGRASE_RECOMBINASE PROTEIN MJ0367-RELATED"/>
    <property type="match status" value="1"/>
</dbReference>
<dbReference type="PROSITE" id="PS51900">
    <property type="entry name" value="CB"/>
    <property type="match status" value="1"/>
</dbReference>
<evidence type="ECO:0000256" key="5">
    <source>
        <dbReference type="PROSITE-ProRule" id="PRU01248"/>
    </source>
</evidence>
<dbReference type="Pfam" id="PF12482">
    <property type="entry name" value="DUF3701"/>
    <property type="match status" value="1"/>
</dbReference>
<dbReference type="PROSITE" id="PS51898">
    <property type="entry name" value="TYR_RECOMBINASE"/>
    <property type="match status" value="1"/>
</dbReference>
<evidence type="ECO:0000313" key="10">
    <source>
        <dbReference type="Proteomes" id="UP000005463"/>
    </source>
</evidence>
<name>B1FIU5_9BURK</name>
<evidence type="ECO:0000259" key="7">
    <source>
        <dbReference type="PROSITE" id="PS51898"/>
    </source>
</evidence>
<comment type="similarity">
    <text evidence="1">Belongs to the 'phage' integrase family.</text>
</comment>
<dbReference type="Pfam" id="PF00589">
    <property type="entry name" value="Phage_integrase"/>
    <property type="match status" value="1"/>
</dbReference>
<sequence length="640" mass="70108">MLLDLLRVRTTCFMFLYGIVWVSLILIYLLEVRPDRSCALPVASGIARRAFATVRSSVKLAPMTPRLALPPSSDSAPALAGFPDADELAALRAWYAGMTVRQAVERYLPGRLGEGRSARGVIGAIRRRLARVARQAGRPDLAEQLGHADSERMQMAKAATDAIGVLRHARAPAPQISDDVGLWLPARAVVALRAHGIATLADLTVRIPRRRQWWRAIAGLGVASARHIEAFFSAHPDLTERARALIAATPRGSIVPWEQLRLPHEVDGSAGTFRAPRATSTLDADNDYAAVHAWLSLHESAATRRAYRKEAERLILWAIVERGRALSSLTTEDAVAYRAFIRRPTPHERWVGPVRPRGAPDWRPFSGGLSARSAAYTLSVLGALFRWLIEQRYLLANPFAGVKVRDTRGANALDTSHAFTEGEWLLVRTIADGLEFRKDKPSGAPGSGWTPAAAQRLRFILDFGYATGLRASELVGATLGDIDTDAHGDAWLKVIGKGSKAARVALPPLARTALDRYLVARRLPVTPVRWRPDTPLIPSLAEDGAAAITSVRLWKVMQRFFAQTAALVDADNPALAQKLRQASPHWMRHTHATHALARGAELTTVRDNLRHASISTTSIYLHGDDVKRARQMSSAFSADK</sequence>
<evidence type="ECO:0000256" key="3">
    <source>
        <dbReference type="ARBA" id="ARBA00023125"/>
    </source>
</evidence>
<evidence type="ECO:0000256" key="1">
    <source>
        <dbReference type="ARBA" id="ARBA00008857"/>
    </source>
</evidence>
<dbReference type="PATRIC" id="fig|396596.7.peg.3592"/>
<dbReference type="AlphaFoldDB" id="B1FIU5"/>
<dbReference type="InterPro" id="IPR011010">
    <property type="entry name" value="DNA_brk_join_enz"/>
</dbReference>
<dbReference type="Gene3D" id="1.10.150.130">
    <property type="match status" value="1"/>
</dbReference>
<feature type="domain" description="Tyr recombinase" evidence="7">
    <location>
        <begin position="414"/>
        <end position="634"/>
    </location>
</feature>
<reference evidence="9 10" key="1">
    <citation type="submission" date="2008-03" db="EMBL/GenBank/DDBJ databases">
        <title>Sequencing of the draft genome and assembly of Burkholderia ambifaria IOP40-10.</title>
        <authorList>
            <consortium name="US DOE Joint Genome Institute (JGI-PGF)"/>
            <person name="Copeland A."/>
            <person name="Lucas S."/>
            <person name="Lapidus A."/>
            <person name="Glavina del Rio T."/>
            <person name="Dalin E."/>
            <person name="Tice H."/>
            <person name="Bruce D."/>
            <person name="Goodwin L."/>
            <person name="Pitluck S."/>
            <person name="Larimer F."/>
            <person name="Land M.L."/>
            <person name="Hauser L."/>
            <person name="Tiedje J."/>
            <person name="Richardson P."/>
        </authorList>
    </citation>
    <scope>NUCLEOTIDE SEQUENCE [LARGE SCALE GENOMIC DNA]</scope>
    <source>
        <strain evidence="9 10">IOP40-10</strain>
    </source>
</reference>
<dbReference type="Proteomes" id="UP000005463">
    <property type="component" value="Unassembled WGS sequence"/>
</dbReference>
<dbReference type="EMBL" id="ABLC01000111">
    <property type="protein sequence ID" value="EDT02526.1"/>
    <property type="molecule type" value="Genomic_DNA"/>
</dbReference>
<keyword evidence="3 5" id="KW-0238">DNA-binding</keyword>
<keyword evidence="6" id="KW-0812">Transmembrane</keyword>
<dbReference type="PANTHER" id="PTHR30349">
    <property type="entry name" value="PHAGE INTEGRASE-RELATED"/>
    <property type="match status" value="1"/>
</dbReference>
<dbReference type="GO" id="GO:0006310">
    <property type="term" value="P:DNA recombination"/>
    <property type="evidence" value="ECO:0007669"/>
    <property type="project" value="UniProtKB-KW"/>
</dbReference>
<dbReference type="GO" id="GO:0015074">
    <property type="term" value="P:DNA integration"/>
    <property type="evidence" value="ECO:0007669"/>
    <property type="project" value="UniProtKB-KW"/>
</dbReference>
<dbReference type="InterPro" id="IPR002104">
    <property type="entry name" value="Integrase_catalytic"/>
</dbReference>
<feature type="transmembrane region" description="Helical" evidence="6">
    <location>
        <begin position="12"/>
        <end position="30"/>
    </location>
</feature>
<feature type="domain" description="Core-binding (CB)" evidence="8">
    <location>
        <begin position="285"/>
        <end position="389"/>
    </location>
</feature>
<dbReference type="Gene3D" id="1.10.443.10">
    <property type="entry name" value="Intergrase catalytic core"/>
    <property type="match status" value="1"/>
</dbReference>
<dbReference type="InterPro" id="IPR010998">
    <property type="entry name" value="Integrase_recombinase_N"/>
</dbReference>
<organism evidence="9 10">
    <name type="scientific">Burkholderia ambifaria IOP40-10</name>
    <dbReference type="NCBI Taxonomy" id="396596"/>
    <lineage>
        <taxon>Bacteria</taxon>
        <taxon>Pseudomonadati</taxon>
        <taxon>Pseudomonadota</taxon>
        <taxon>Betaproteobacteria</taxon>
        <taxon>Burkholderiales</taxon>
        <taxon>Burkholderiaceae</taxon>
        <taxon>Burkholderia</taxon>
        <taxon>Burkholderia cepacia complex</taxon>
    </lineage>
</organism>
<accession>B1FIU5</accession>
<evidence type="ECO:0000259" key="8">
    <source>
        <dbReference type="PROSITE" id="PS51900"/>
    </source>
</evidence>
<keyword evidence="2" id="KW-0229">DNA integration</keyword>
<evidence type="ECO:0000256" key="2">
    <source>
        <dbReference type="ARBA" id="ARBA00022908"/>
    </source>
</evidence>
<gene>
    <name evidence="9" type="ORF">BamIOP4010DRAFT_3955</name>
</gene>
<dbReference type="InterPro" id="IPR044068">
    <property type="entry name" value="CB"/>
</dbReference>
<dbReference type="GO" id="GO:0003677">
    <property type="term" value="F:DNA binding"/>
    <property type="evidence" value="ECO:0007669"/>
    <property type="project" value="UniProtKB-UniRule"/>
</dbReference>
<dbReference type="SUPFAM" id="SSF56349">
    <property type="entry name" value="DNA breaking-rejoining enzymes"/>
    <property type="match status" value="1"/>
</dbReference>
<keyword evidence="6" id="KW-0472">Membrane</keyword>
<evidence type="ECO:0000256" key="4">
    <source>
        <dbReference type="ARBA" id="ARBA00023172"/>
    </source>
</evidence>
<keyword evidence="6" id="KW-1133">Transmembrane helix</keyword>
<dbReference type="InterPro" id="IPR022169">
    <property type="entry name" value="DUF3701"/>
</dbReference>
<comment type="caution">
    <text evidence="9">The sequence shown here is derived from an EMBL/GenBank/DDBJ whole genome shotgun (WGS) entry which is preliminary data.</text>
</comment>
<dbReference type="InterPro" id="IPR050090">
    <property type="entry name" value="Tyrosine_recombinase_XerCD"/>
</dbReference>
<evidence type="ECO:0000313" key="9">
    <source>
        <dbReference type="EMBL" id="EDT02526.1"/>
    </source>
</evidence>
<proteinExistence type="inferred from homology"/>
<protein>
    <submittedName>
        <fullName evidence="9">Integrase family protein</fullName>
    </submittedName>
</protein>
<dbReference type="InterPro" id="IPR013762">
    <property type="entry name" value="Integrase-like_cat_sf"/>
</dbReference>
<evidence type="ECO:0000256" key="6">
    <source>
        <dbReference type="SAM" id="Phobius"/>
    </source>
</evidence>
<keyword evidence="4" id="KW-0233">DNA recombination</keyword>